<reference evidence="4 5" key="2">
    <citation type="submission" date="2020-01" db="EMBL/GenBank/DDBJ databases">
        <title>Clostridiaceae sp. nov. isolated from the gut of human by culturomics.</title>
        <authorList>
            <person name="Chang Y."/>
        </authorList>
    </citation>
    <scope>NUCLEOTIDE SEQUENCE [LARGE SCALE GENOMIC DNA]</scope>
    <source>
        <strain evidence="4 5">DONG20-135</strain>
    </source>
</reference>
<protein>
    <submittedName>
        <fullName evidence="4">Ribosome assembly RNA-binding protein YhbY</fullName>
    </submittedName>
</protein>
<evidence type="ECO:0000313" key="5">
    <source>
        <dbReference type="Proteomes" id="UP000434036"/>
    </source>
</evidence>
<keyword evidence="5" id="KW-1185">Reference proteome</keyword>
<organism evidence="4 5">
    <name type="scientific">Copranaerobaculum intestinale</name>
    <dbReference type="NCBI Taxonomy" id="2692629"/>
    <lineage>
        <taxon>Bacteria</taxon>
        <taxon>Bacillati</taxon>
        <taxon>Bacillota</taxon>
        <taxon>Erysipelotrichia</taxon>
        <taxon>Erysipelotrichales</taxon>
        <taxon>Erysipelotrichaceae</taxon>
        <taxon>Copranaerobaculum</taxon>
    </lineage>
</organism>
<dbReference type="PANTHER" id="PTHR40065">
    <property type="entry name" value="RNA-BINDING PROTEIN YHBY"/>
    <property type="match status" value="1"/>
</dbReference>
<sequence>MLTKQEKKTLRSMAHGLKALFQVGKDGIRENLIKTLDDSLEAHELVKLSLLKTCPISVQEAALDLASATHSDIVQIIGRTLVLYRRSDKNKLGL</sequence>
<evidence type="ECO:0000259" key="3">
    <source>
        <dbReference type="PROSITE" id="PS51295"/>
    </source>
</evidence>
<dbReference type="PROSITE" id="PS51295">
    <property type="entry name" value="CRM"/>
    <property type="match status" value="1"/>
</dbReference>
<gene>
    <name evidence="4" type="primary">yhbY</name>
    <name evidence="4" type="ORF">GSF08_08105</name>
</gene>
<dbReference type="InterPro" id="IPR051925">
    <property type="entry name" value="RNA-binding_domain"/>
</dbReference>
<evidence type="ECO:0000256" key="1">
    <source>
        <dbReference type="ARBA" id="ARBA00022884"/>
    </source>
</evidence>
<feature type="domain" description="CRM" evidence="3">
    <location>
        <begin position="1"/>
        <end position="94"/>
    </location>
</feature>
<proteinExistence type="predicted"/>
<evidence type="ECO:0000313" key="4">
    <source>
        <dbReference type="EMBL" id="MXQ73901.1"/>
    </source>
</evidence>
<reference evidence="4 5" key="1">
    <citation type="submission" date="2019-12" db="EMBL/GenBank/DDBJ databases">
        <authorList>
            <person name="Yang R."/>
        </authorList>
    </citation>
    <scope>NUCLEOTIDE SEQUENCE [LARGE SCALE GENOMIC DNA]</scope>
    <source>
        <strain evidence="4 5">DONG20-135</strain>
    </source>
</reference>
<dbReference type="RefSeq" id="WP_160625301.1">
    <property type="nucleotide sequence ID" value="NZ_WUUQ01000002.1"/>
</dbReference>
<dbReference type="EMBL" id="WUUQ01000002">
    <property type="protein sequence ID" value="MXQ73901.1"/>
    <property type="molecule type" value="Genomic_DNA"/>
</dbReference>
<dbReference type="Pfam" id="PF01985">
    <property type="entry name" value="CRS1_YhbY"/>
    <property type="match status" value="1"/>
</dbReference>
<comment type="caution">
    <text evidence="4">The sequence shown here is derived from an EMBL/GenBank/DDBJ whole genome shotgun (WGS) entry which is preliminary data.</text>
</comment>
<dbReference type="AlphaFoldDB" id="A0A6N8U7R5"/>
<keyword evidence="1 2" id="KW-0694">RNA-binding</keyword>
<dbReference type="Gene3D" id="3.30.110.60">
    <property type="entry name" value="YhbY-like"/>
    <property type="match status" value="1"/>
</dbReference>
<dbReference type="NCBIfam" id="TIGR00253">
    <property type="entry name" value="RNA_bind_YhbY"/>
    <property type="match status" value="1"/>
</dbReference>
<dbReference type="Proteomes" id="UP000434036">
    <property type="component" value="Unassembled WGS sequence"/>
</dbReference>
<dbReference type="SUPFAM" id="SSF75471">
    <property type="entry name" value="YhbY-like"/>
    <property type="match status" value="1"/>
</dbReference>
<dbReference type="InterPro" id="IPR017924">
    <property type="entry name" value="RNA-binding_YhbY"/>
</dbReference>
<dbReference type="SMART" id="SM01103">
    <property type="entry name" value="CRS1_YhbY"/>
    <property type="match status" value="1"/>
</dbReference>
<dbReference type="PANTHER" id="PTHR40065:SF3">
    <property type="entry name" value="RNA-BINDING PROTEIN YHBY"/>
    <property type="match status" value="1"/>
</dbReference>
<name>A0A6N8U7R5_9FIRM</name>
<dbReference type="InterPro" id="IPR001890">
    <property type="entry name" value="RNA-binding_CRM"/>
</dbReference>
<evidence type="ECO:0000256" key="2">
    <source>
        <dbReference type="PROSITE-ProRule" id="PRU00626"/>
    </source>
</evidence>
<dbReference type="GO" id="GO:0003723">
    <property type="term" value="F:RNA binding"/>
    <property type="evidence" value="ECO:0007669"/>
    <property type="project" value="UniProtKB-UniRule"/>
</dbReference>
<dbReference type="InterPro" id="IPR035920">
    <property type="entry name" value="YhbY-like_sf"/>
</dbReference>
<accession>A0A6N8U7R5</accession>